<dbReference type="NCBIfam" id="TIGR02590">
    <property type="entry name" value="cas_Csh2"/>
    <property type="match status" value="1"/>
</dbReference>
<dbReference type="AlphaFoldDB" id="A0A831U5S2"/>
<dbReference type="NCBIfam" id="TIGR01595">
    <property type="entry name" value="cas_CT1132"/>
    <property type="match status" value="1"/>
</dbReference>
<name>A0A831U5S2_9DEIN</name>
<gene>
    <name evidence="1" type="primary">cas7b</name>
    <name evidence="1" type="ORF">ENP09_06890</name>
</gene>
<dbReference type="InterPro" id="IPR013419">
    <property type="entry name" value="CRISPR-assoc_prot_Cas7/Csh2"/>
</dbReference>
<organism evidence="1">
    <name type="scientific">Thermus islandicus</name>
    <dbReference type="NCBI Taxonomy" id="540988"/>
    <lineage>
        <taxon>Bacteria</taxon>
        <taxon>Thermotogati</taxon>
        <taxon>Deinococcota</taxon>
        <taxon>Deinococci</taxon>
        <taxon>Thermales</taxon>
        <taxon>Thermaceae</taxon>
        <taxon>Thermus</taxon>
    </lineage>
</organism>
<accession>A0A831U5S2</accession>
<dbReference type="EMBL" id="DSHZ01000330">
    <property type="protein sequence ID" value="HEO42576.1"/>
    <property type="molecule type" value="Genomic_DNA"/>
</dbReference>
<comment type="caution">
    <text evidence="1">The sequence shown here is derived from an EMBL/GenBank/DDBJ whole genome shotgun (WGS) entry which is preliminary data.</text>
</comment>
<protein>
    <submittedName>
        <fullName evidence="1">Type I-B CRISPR-associated protein Cas7/Csh2</fullName>
    </submittedName>
</protein>
<evidence type="ECO:0000313" key="1">
    <source>
        <dbReference type="EMBL" id="HEO42576.1"/>
    </source>
</evidence>
<dbReference type="Pfam" id="PF05107">
    <property type="entry name" value="Cas_Cas7"/>
    <property type="match status" value="1"/>
</dbReference>
<reference evidence="1" key="1">
    <citation type="journal article" date="2020" name="mSystems">
        <title>Genome- and Community-Level Interaction Insights into Carbon Utilization and Element Cycling Functions of Hydrothermarchaeota in Hydrothermal Sediment.</title>
        <authorList>
            <person name="Zhou Z."/>
            <person name="Liu Y."/>
            <person name="Xu W."/>
            <person name="Pan J."/>
            <person name="Luo Z.H."/>
            <person name="Li M."/>
        </authorList>
    </citation>
    <scope>NUCLEOTIDE SEQUENCE [LARGE SCALE GENOMIC DNA]</scope>
    <source>
        <strain evidence="1">SpSt-189</strain>
    </source>
</reference>
<dbReference type="InterPro" id="IPR006482">
    <property type="entry name" value="Cas7_Csh2/Csh2"/>
</dbReference>
<dbReference type="GO" id="GO:0043571">
    <property type="term" value="P:maintenance of CRISPR repeat elements"/>
    <property type="evidence" value="ECO:0007669"/>
    <property type="project" value="InterPro"/>
</dbReference>
<proteinExistence type="predicted"/>
<sequence length="324" mass="36807">MVESVRNAEILFLYEAKDTNPNGDPDAENRPRMDYVGRRLLVSDVRLKRYVRDYLLARGEDVWVRTREDGSRTDADGRLEELKALYKEETGKEAGARKKDLDPGFLAWYLRRLRDVRLFGAVLPIKAEGEAKGGTGQFVGPVQFDWGYSLHPVEVYTATISSQFSGRTEGGKGEHGTFGKDHRVHYALIAFWGRVSARRAQALGLTPEDLEVLERGLLEGLLEGATTRSKVGQTPLLYLRLDWKEGFRPLGDPRDGLRVRPEGEKPPEAIRALSDHVLEAEGLFQRLFRHREAVDRVRFWRHPDLRLVGLSLEDLGVRVEEVGF</sequence>